<dbReference type="Proteomes" id="UP000028547">
    <property type="component" value="Unassembled WGS sequence"/>
</dbReference>
<dbReference type="EMBL" id="JPMI01000138">
    <property type="protein sequence ID" value="KFA91586.1"/>
    <property type="molecule type" value="Genomic_DNA"/>
</dbReference>
<dbReference type="AlphaFoldDB" id="A0A084ST01"/>
<proteinExistence type="predicted"/>
<dbReference type="InterPro" id="IPR032869">
    <property type="entry name" value="WHH_dom_containing"/>
</dbReference>
<evidence type="ECO:0008006" key="3">
    <source>
        <dbReference type="Google" id="ProtNLM"/>
    </source>
</evidence>
<protein>
    <recommendedName>
        <fullName evidence="3">HNH endonuclease</fullName>
    </recommendedName>
</protein>
<reference evidence="1 2" key="1">
    <citation type="submission" date="2014-07" db="EMBL/GenBank/DDBJ databases">
        <title>Draft Genome Sequence of Gephyronic Acid Producer, Cystobacter violaceus Strain Cb vi76.</title>
        <authorList>
            <person name="Stevens D.C."/>
            <person name="Young J."/>
            <person name="Carmichael R."/>
            <person name="Tan J."/>
            <person name="Taylor R.E."/>
        </authorList>
    </citation>
    <scope>NUCLEOTIDE SEQUENCE [LARGE SCALE GENOMIC DNA]</scope>
    <source>
        <strain evidence="1 2">Cb vi76</strain>
    </source>
</reference>
<organism evidence="1 2">
    <name type="scientific">Archangium violaceum Cb vi76</name>
    <dbReference type="NCBI Taxonomy" id="1406225"/>
    <lineage>
        <taxon>Bacteria</taxon>
        <taxon>Pseudomonadati</taxon>
        <taxon>Myxococcota</taxon>
        <taxon>Myxococcia</taxon>
        <taxon>Myxococcales</taxon>
        <taxon>Cystobacterineae</taxon>
        <taxon>Archangiaceae</taxon>
        <taxon>Archangium</taxon>
    </lineage>
</organism>
<comment type="caution">
    <text evidence="1">The sequence shown here is derived from an EMBL/GenBank/DDBJ whole genome shotgun (WGS) entry which is preliminary data.</text>
</comment>
<evidence type="ECO:0000313" key="1">
    <source>
        <dbReference type="EMBL" id="KFA91586.1"/>
    </source>
</evidence>
<dbReference type="Pfam" id="PF14414">
    <property type="entry name" value="WHH"/>
    <property type="match status" value="1"/>
</dbReference>
<name>A0A084ST01_9BACT</name>
<sequence>MQAKYPKSVRFTEEGFPDFAPYALKTVGISFSGDRKRDVVAANAAAGFKHTPIGYTWHHHQNGRTMQLVPTDLHRAISHTGGHATQKAVESGE</sequence>
<evidence type="ECO:0000313" key="2">
    <source>
        <dbReference type="Proteomes" id="UP000028547"/>
    </source>
</evidence>
<accession>A0A084ST01</accession>
<gene>
    <name evidence="1" type="ORF">Q664_21020</name>
</gene>